<evidence type="ECO:0000256" key="5">
    <source>
        <dbReference type="ARBA" id="ARBA00037982"/>
    </source>
</evidence>
<comment type="caution">
    <text evidence="7">The sequence shown here is derived from an EMBL/GenBank/DDBJ whole genome shotgun (WGS) entry which is preliminary data.</text>
</comment>
<dbReference type="GO" id="GO:0005737">
    <property type="term" value="C:cytoplasm"/>
    <property type="evidence" value="ECO:0007669"/>
    <property type="project" value="TreeGrafter"/>
</dbReference>
<accession>A0A1V6XAT2</accession>
<dbReference type="SMART" id="SM00220">
    <property type="entry name" value="S_TKc"/>
    <property type="match status" value="1"/>
</dbReference>
<dbReference type="Gene3D" id="1.10.510.10">
    <property type="entry name" value="Transferase(Phosphotransferase) domain 1"/>
    <property type="match status" value="1"/>
</dbReference>
<dbReference type="GO" id="GO:0004672">
    <property type="term" value="F:protein kinase activity"/>
    <property type="evidence" value="ECO:0007669"/>
    <property type="project" value="InterPro"/>
</dbReference>
<dbReference type="CDD" id="cd00180">
    <property type="entry name" value="PKc"/>
    <property type="match status" value="1"/>
</dbReference>
<dbReference type="PROSITE" id="PS50011">
    <property type="entry name" value="PROTEIN_KINASE_DOM"/>
    <property type="match status" value="1"/>
</dbReference>
<dbReference type="PROSITE" id="PS00108">
    <property type="entry name" value="PROTEIN_KINASE_ST"/>
    <property type="match status" value="1"/>
</dbReference>
<evidence type="ECO:0000256" key="4">
    <source>
        <dbReference type="ARBA" id="ARBA00022840"/>
    </source>
</evidence>
<evidence type="ECO:0000256" key="3">
    <source>
        <dbReference type="ARBA" id="ARBA00022777"/>
    </source>
</evidence>
<dbReference type="SUPFAM" id="SSF56112">
    <property type="entry name" value="Protein kinase-like (PK-like)"/>
    <property type="match status" value="1"/>
</dbReference>
<evidence type="ECO:0000256" key="1">
    <source>
        <dbReference type="ARBA" id="ARBA00022679"/>
    </source>
</evidence>
<organism evidence="7 8">
    <name type="scientific">Penicillium nalgiovense</name>
    <dbReference type="NCBI Taxonomy" id="60175"/>
    <lineage>
        <taxon>Eukaryota</taxon>
        <taxon>Fungi</taxon>
        <taxon>Dikarya</taxon>
        <taxon>Ascomycota</taxon>
        <taxon>Pezizomycotina</taxon>
        <taxon>Eurotiomycetes</taxon>
        <taxon>Eurotiomycetidae</taxon>
        <taxon>Eurotiales</taxon>
        <taxon>Aspergillaceae</taxon>
        <taxon>Penicillium</taxon>
    </lineage>
</organism>
<comment type="similarity">
    <text evidence="5">Belongs to the protein kinase superfamily. Ser/Thr protein kinase family. GCN2 subfamily.</text>
</comment>
<dbReference type="EMBL" id="MOOB01000098">
    <property type="protein sequence ID" value="OQE72196.1"/>
    <property type="molecule type" value="Genomic_DNA"/>
</dbReference>
<dbReference type="InterPro" id="IPR000719">
    <property type="entry name" value="Prot_kinase_dom"/>
</dbReference>
<name>A0A1V6XAT2_PENNA</name>
<keyword evidence="1" id="KW-0808">Transferase</keyword>
<dbReference type="STRING" id="60175.A0A1V6XAT2"/>
<dbReference type="GO" id="GO:0005524">
    <property type="term" value="F:ATP binding"/>
    <property type="evidence" value="ECO:0007669"/>
    <property type="project" value="UniProtKB-KW"/>
</dbReference>
<evidence type="ECO:0000313" key="7">
    <source>
        <dbReference type="EMBL" id="OQE72196.1"/>
    </source>
</evidence>
<dbReference type="GO" id="GO:0005634">
    <property type="term" value="C:nucleus"/>
    <property type="evidence" value="ECO:0007669"/>
    <property type="project" value="TreeGrafter"/>
</dbReference>
<sequence length="201" mass="23156">MDRADSDLRYYLQYGKCPEKRWFGCLSRVVRYIHSLDIRHQDIKPENILIKGGRVLLADFGLSQNGIRKKKPSHFLWIREYCAPEVDNGDACGLPADIFSLGAVFLEMLIARDCPDLFEDLENILKFPSDGTLSYAKNIVIVHLWIEENLRPLGWQDNDGIRSKCREMLRSDRCQRPSAKDLDIFWLLLSASDECKACKCA</sequence>
<dbReference type="Pfam" id="PF00069">
    <property type="entry name" value="Pkinase"/>
    <property type="match status" value="1"/>
</dbReference>
<dbReference type="PANTHER" id="PTHR11042">
    <property type="entry name" value="EUKARYOTIC TRANSLATION INITIATION FACTOR 2-ALPHA KINASE EIF2-ALPHA KINASE -RELATED"/>
    <property type="match status" value="1"/>
</dbReference>
<keyword evidence="4" id="KW-0067">ATP-binding</keyword>
<evidence type="ECO:0000256" key="2">
    <source>
        <dbReference type="ARBA" id="ARBA00022741"/>
    </source>
</evidence>
<gene>
    <name evidence="7" type="ORF">PENNAL_c0098G08158</name>
</gene>
<keyword evidence="8" id="KW-1185">Reference proteome</keyword>
<dbReference type="AlphaFoldDB" id="A0A1V6XAT2"/>
<feature type="domain" description="Protein kinase" evidence="6">
    <location>
        <begin position="1"/>
        <end position="187"/>
    </location>
</feature>
<protein>
    <recommendedName>
        <fullName evidence="6">Protein kinase domain-containing protein</fullName>
    </recommendedName>
</protein>
<dbReference type="GO" id="GO:0110031">
    <property type="term" value="P:negative regulation of G2/MI transition of meiotic cell cycle"/>
    <property type="evidence" value="ECO:0007669"/>
    <property type="project" value="TreeGrafter"/>
</dbReference>
<proteinExistence type="inferred from homology"/>
<dbReference type="InterPro" id="IPR008271">
    <property type="entry name" value="Ser/Thr_kinase_AS"/>
</dbReference>
<dbReference type="InterPro" id="IPR011009">
    <property type="entry name" value="Kinase-like_dom_sf"/>
</dbReference>
<keyword evidence="3" id="KW-0418">Kinase</keyword>
<dbReference type="PANTHER" id="PTHR11042:SF190">
    <property type="entry name" value="MITOSIS INHIBITOR PROTEIN KINASE MIK1"/>
    <property type="match status" value="1"/>
</dbReference>
<keyword evidence="2" id="KW-0547">Nucleotide-binding</keyword>
<dbReference type="InterPro" id="IPR050339">
    <property type="entry name" value="CC_SR_Kinase"/>
</dbReference>
<evidence type="ECO:0000313" key="8">
    <source>
        <dbReference type="Proteomes" id="UP000191691"/>
    </source>
</evidence>
<reference evidence="8" key="1">
    <citation type="journal article" date="2017" name="Nat. Microbiol.">
        <title>Global analysis of biosynthetic gene clusters reveals vast potential of secondary metabolite production in Penicillium species.</title>
        <authorList>
            <person name="Nielsen J.C."/>
            <person name="Grijseels S."/>
            <person name="Prigent S."/>
            <person name="Ji B."/>
            <person name="Dainat J."/>
            <person name="Nielsen K.F."/>
            <person name="Frisvad J.C."/>
            <person name="Workman M."/>
            <person name="Nielsen J."/>
        </authorList>
    </citation>
    <scope>NUCLEOTIDE SEQUENCE [LARGE SCALE GENOMIC DNA]</scope>
    <source>
        <strain evidence="8">IBT 13039</strain>
    </source>
</reference>
<dbReference type="Proteomes" id="UP000191691">
    <property type="component" value="Unassembled WGS sequence"/>
</dbReference>
<evidence type="ECO:0000259" key="6">
    <source>
        <dbReference type="PROSITE" id="PS50011"/>
    </source>
</evidence>